<dbReference type="STRING" id="1679444.PYTT_1324"/>
<keyword evidence="6" id="KW-0479">Metal-binding</keyword>
<dbReference type="AlphaFoldDB" id="A0A1H6LEM0"/>
<evidence type="ECO:0000256" key="11">
    <source>
        <dbReference type="ARBA" id="ARBA00023136"/>
    </source>
</evidence>
<organism evidence="15 16">
    <name type="scientific">Akkermansia glycaniphila</name>
    <dbReference type="NCBI Taxonomy" id="1679444"/>
    <lineage>
        <taxon>Bacteria</taxon>
        <taxon>Pseudomonadati</taxon>
        <taxon>Verrucomicrobiota</taxon>
        <taxon>Verrucomicrobiia</taxon>
        <taxon>Verrucomicrobiales</taxon>
        <taxon>Akkermansiaceae</taxon>
        <taxon>Akkermansia</taxon>
    </lineage>
</organism>
<dbReference type="PANTHER" id="PTHR46025">
    <property type="entry name" value="XYLOSYLTRANSFERASE OXT"/>
    <property type="match status" value="1"/>
</dbReference>
<evidence type="ECO:0000256" key="3">
    <source>
        <dbReference type="ARBA" id="ARBA00022676"/>
    </source>
</evidence>
<comment type="subcellular location">
    <subcellularLocation>
        <location evidence="2">Endoplasmic reticulum membrane</location>
        <topology evidence="2">Single-pass type II membrane protein</topology>
    </subcellularLocation>
    <subcellularLocation>
        <location evidence="1">Golgi apparatus membrane</location>
        <topology evidence="1">Single-pass type II membrane protein</topology>
    </subcellularLocation>
</comment>
<keyword evidence="12" id="KW-1015">Disulfide bond</keyword>
<dbReference type="GO" id="GO:0016020">
    <property type="term" value="C:membrane"/>
    <property type="evidence" value="ECO:0007669"/>
    <property type="project" value="InterPro"/>
</dbReference>
<evidence type="ECO:0000256" key="14">
    <source>
        <dbReference type="ARBA" id="ARBA00042865"/>
    </source>
</evidence>
<proteinExistence type="predicted"/>
<protein>
    <recommendedName>
        <fullName evidence="14">Peptide O-xylosyltransferase</fullName>
    </recommendedName>
</protein>
<keyword evidence="4" id="KW-0808">Transferase</keyword>
<keyword evidence="8" id="KW-0735">Signal-anchor</keyword>
<evidence type="ECO:0000256" key="9">
    <source>
        <dbReference type="ARBA" id="ARBA00022989"/>
    </source>
</evidence>
<evidence type="ECO:0000256" key="12">
    <source>
        <dbReference type="ARBA" id="ARBA00023157"/>
    </source>
</evidence>
<dbReference type="GO" id="GO:0050650">
    <property type="term" value="P:chondroitin sulfate proteoglycan biosynthetic process"/>
    <property type="evidence" value="ECO:0007669"/>
    <property type="project" value="TreeGrafter"/>
</dbReference>
<keyword evidence="16" id="KW-1185">Reference proteome</keyword>
<evidence type="ECO:0000256" key="13">
    <source>
        <dbReference type="ARBA" id="ARBA00023180"/>
    </source>
</evidence>
<sequence>MIDAYLIQCHDRPHQVNALAQYLADGGHDVFIHADARSAIGHLIRQTANIHLVRHPAAVDWGGWTQVEATLKMIEEARHTGRQYRYFHLLSGHCLPLRSMKAMDAILDDAYASQTQFIECEPMPRSQWGQRDGGMHRLQVYYPSFIVSKHTRLHQDYFWLYTNKWLRLKLRRPAFRSAERFYGGAQWFSLTGDAMDAVIAYMHSHRRMVRFFKHTFCSDEMFFQTCLMRSGFPIHTVGNHRYLQWPFANAPSPCDLAPEDWQAARDSGCLFGRKFQLSPAECSRYFSSLT</sequence>
<dbReference type="GO" id="GO:0046872">
    <property type="term" value="F:metal ion binding"/>
    <property type="evidence" value="ECO:0007669"/>
    <property type="project" value="UniProtKB-KW"/>
</dbReference>
<gene>
    <name evidence="15" type="ORF">PYTT_1324</name>
</gene>
<evidence type="ECO:0000256" key="2">
    <source>
        <dbReference type="ARBA" id="ARBA00004648"/>
    </source>
</evidence>
<keyword evidence="13" id="KW-0325">Glycoprotein</keyword>
<name>A0A1H6LEM0_9BACT</name>
<evidence type="ECO:0000256" key="8">
    <source>
        <dbReference type="ARBA" id="ARBA00022968"/>
    </source>
</evidence>
<dbReference type="KEGG" id="agl:PYTT_1324"/>
<dbReference type="InterPro" id="IPR043538">
    <property type="entry name" value="XYLT"/>
</dbReference>
<keyword evidence="9" id="KW-1133">Transmembrane helix</keyword>
<dbReference type="Pfam" id="PF02485">
    <property type="entry name" value="Branch"/>
    <property type="match status" value="1"/>
</dbReference>
<accession>A0A1H6LEM0</accession>
<evidence type="ECO:0000256" key="4">
    <source>
        <dbReference type="ARBA" id="ARBA00022679"/>
    </source>
</evidence>
<dbReference type="InterPro" id="IPR003406">
    <property type="entry name" value="Glyco_trans_14"/>
</dbReference>
<evidence type="ECO:0000313" key="16">
    <source>
        <dbReference type="Proteomes" id="UP000176204"/>
    </source>
</evidence>
<dbReference type="EMBL" id="LT629973">
    <property type="protein sequence ID" value="SEH86794.1"/>
    <property type="molecule type" value="Genomic_DNA"/>
</dbReference>
<evidence type="ECO:0000256" key="1">
    <source>
        <dbReference type="ARBA" id="ARBA00004323"/>
    </source>
</evidence>
<dbReference type="PANTHER" id="PTHR46025:SF3">
    <property type="entry name" value="XYLOSYLTRANSFERASE OXT"/>
    <property type="match status" value="1"/>
</dbReference>
<keyword evidence="7" id="KW-0256">Endoplasmic reticulum</keyword>
<reference evidence="16" key="1">
    <citation type="submission" date="2016-09" db="EMBL/GenBank/DDBJ databases">
        <authorList>
            <person name="Koehorst J."/>
        </authorList>
    </citation>
    <scope>NUCLEOTIDE SEQUENCE [LARGE SCALE GENOMIC DNA]</scope>
</reference>
<dbReference type="RefSeq" id="WP_067773535.1">
    <property type="nucleotide sequence ID" value="NZ_LIGX01000012.1"/>
</dbReference>
<evidence type="ECO:0000256" key="5">
    <source>
        <dbReference type="ARBA" id="ARBA00022692"/>
    </source>
</evidence>
<keyword evidence="3" id="KW-0328">Glycosyltransferase</keyword>
<dbReference type="OrthoDB" id="7943907at2"/>
<dbReference type="GO" id="GO:0030158">
    <property type="term" value="F:protein xylosyltransferase activity"/>
    <property type="evidence" value="ECO:0007669"/>
    <property type="project" value="InterPro"/>
</dbReference>
<evidence type="ECO:0000256" key="6">
    <source>
        <dbReference type="ARBA" id="ARBA00022723"/>
    </source>
</evidence>
<evidence type="ECO:0000256" key="7">
    <source>
        <dbReference type="ARBA" id="ARBA00022824"/>
    </source>
</evidence>
<keyword evidence="11" id="KW-0472">Membrane</keyword>
<keyword evidence="5" id="KW-0812">Transmembrane</keyword>
<evidence type="ECO:0000256" key="10">
    <source>
        <dbReference type="ARBA" id="ARBA00023034"/>
    </source>
</evidence>
<dbReference type="Proteomes" id="UP000176204">
    <property type="component" value="Chromosome I"/>
</dbReference>
<evidence type="ECO:0000313" key="15">
    <source>
        <dbReference type="EMBL" id="SEH86794.1"/>
    </source>
</evidence>
<dbReference type="GO" id="GO:0015012">
    <property type="term" value="P:heparan sulfate proteoglycan biosynthetic process"/>
    <property type="evidence" value="ECO:0007669"/>
    <property type="project" value="TreeGrafter"/>
</dbReference>
<keyword evidence="10" id="KW-0333">Golgi apparatus</keyword>